<feature type="transmembrane region" description="Helical" evidence="8">
    <location>
        <begin position="249"/>
        <end position="265"/>
    </location>
</feature>
<dbReference type="PANTHER" id="PTHR42718:SF46">
    <property type="entry name" value="BLR6921 PROTEIN"/>
    <property type="match status" value="1"/>
</dbReference>
<dbReference type="Proteomes" id="UP000198716">
    <property type="component" value="Unassembled WGS sequence"/>
</dbReference>
<feature type="transmembrane region" description="Helical" evidence="8">
    <location>
        <begin position="378"/>
        <end position="401"/>
    </location>
</feature>
<dbReference type="InterPro" id="IPR036259">
    <property type="entry name" value="MFS_trans_sf"/>
</dbReference>
<proteinExistence type="predicted"/>
<comment type="subcellular location">
    <subcellularLocation>
        <location evidence="1">Cell membrane</location>
        <topology evidence="1">Multi-pass membrane protein</topology>
    </subcellularLocation>
</comment>
<gene>
    <name evidence="10" type="ORF">SAMN04487819_11882</name>
</gene>
<feature type="region of interest" description="Disordered" evidence="7">
    <location>
        <begin position="505"/>
        <end position="536"/>
    </location>
</feature>
<dbReference type="SUPFAM" id="SSF103473">
    <property type="entry name" value="MFS general substrate transporter"/>
    <property type="match status" value="1"/>
</dbReference>
<keyword evidence="6 8" id="KW-0472">Membrane</keyword>
<evidence type="ECO:0000256" key="7">
    <source>
        <dbReference type="SAM" id="MobiDB-lite"/>
    </source>
</evidence>
<dbReference type="Pfam" id="PF07690">
    <property type="entry name" value="MFS_1"/>
    <property type="match status" value="1"/>
</dbReference>
<feature type="compositionally biased region" description="Gly residues" evidence="7">
    <location>
        <begin position="506"/>
        <end position="515"/>
    </location>
</feature>
<keyword evidence="5 8" id="KW-1133">Transmembrane helix</keyword>
<evidence type="ECO:0000256" key="1">
    <source>
        <dbReference type="ARBA" id="ARBA00004651"/>
    </source>
</evidence>
<evidence type="ECO:0000256" key="3">
    <source>
        <dbReference type="ARBA" id="ARBA00022475"/>
    </source>
</evidence>
<dbReference type="EMBL" id="FOMZ01000018">
    <property type="protein sequence ID" value="SFE62232.1"/>
    <property type="molecule type" value="Genomic_DNA"/>
</dbReference>
<organism evidence="10 11">
    <name type="scientific">Actinopolyspora alba</name>
    <dbReference type="NCBI Taxonomy" id="673379"/>
    <lineage>
        <taxon>Bacteria</taxon>
        <taxon>Bacillati</taxon>
        <taxon>Actinomycetota</taxon>
        <taxon>Actinomycetes</taxon>
        <taxon>Actinopolysporales</taxon>
        <taxon>Actinopolysporaceae</taxon>
        <taxon>Actinopolyspora</taxon>
        <taxon>Actinopolyspora alba group</taxon>
    </lineage>
</organism>
<dbReference type="PANTHER" id="PTHR42718">
    <property type="entry name" value="MAJOR FACILITATOR SUPERFAMILY MULTIDRUG TRANSPORTER MFSC"/>
    <property type="match status" value="1"/>
</dbReference>
<evidence type="ECO:0000259" key="9">
    <source>
        <dbReference type="PROSITE" id="PS50850"/>
    </source>
</evidence>
<feature type="transmembrane region" description="Helical" evidence="8">
    <location>
        <begin position="61"/>
        <end position="80"/>
    </location>
</feature>
<dbReference type="InterPro" id="IPR004638">
    <property type="entry name" value="EmrB-like"/>
</dbReference>
<feature type="compositionally biased region" description="Basic and acidic residues" evidence="7">
    <location>
        <begin position="516"/>
        <end position="536"/>
    </location>
</feature>
<accession>A0A1I2C240</accession>
<feature type="transmembrane region" description="Helical" evidence="8">
    <location>
        <begin position="122"/>
        <end position="142"/>
    </location>
</feature>
<keyword evidence="4 8" id="KW-0812">Transmembrane</keyword>
<feature type="transmembrane region" description="Helical" evidence="8">
    <location>
        <begin position="286"/>
        <end position="305"/>
    </location>
</feature>
<feature type="transmembrane region" description="Helical" evidence="8">
    <location>
        <begin position="180"/>
        <end position="200"/>
    </location>
</feature>
<dbReference type="GO" id="GO:0022857">
    <property type="term" value="F:transmembrane transporter activity"/>
    <property type="evidence" value="ECO:0007669"/>
    <property type="project" value="InterPro"/>
</dbReference>
<dbReference type="InterPro" id="IPR020846">
    <property type="entry name" value="MFS_dom"/>
</dbReference>
<dbReference type="PROSITE" id="PS50850">
    <property type="entry name" value="MFS"/>
    <property type="match status" value="1"/>
</dbReference>
<protein>
    <submittedName>
        <fullName evidence="10">Drug resistance transporter, EmrB/QacA subfamily</fullName>
    </submittedName>
</protein>
<dbReference type="Gene3D" id="1.20.1250.20">
    <property type="entry name" value="MFS general substrate transporter like domains"/>
    <property type="match status" value="1"/>
</dbReference>
<evidence type="ECO:0000256" key="2">
    <source>
        <dbReference type="ARBA" id="ARBA00022448"/>
    </source>
</evidence>
<dbReference type="AlphaFoldDB" id="A0A1I2C240"/>
<sequence>MSADLTDSSDEDSAADEHGRRRLGMALVLISTVQLMVVLDATIVTIALPRLRTDLGFAPENVSWVLTSYSVAFGGLLLLGGRLGDLVGRRRVFVLGSALFAVASLLGGVATNPGWMIVSRGLQGVGAAMAAPAALALISTTFPAGPQRNRAMGVYAAMSGLGSTVGLLLGGVLTELSWRLTFLINVPLGIAVALLAPRFLAESNPKRGSFDLVGALAATVGLVSLVYGFTHASGGTAGGGSRWSEPETMIALGAGVLFLVVFILVERRSIGPLLPLHILRERTRATSYFAMLIVAAAMYSFFLYLSQYAQDVMDYSALQTGIAFLPFAVFMMGASQLASSLVSRFDPRWVAGSGALLGAAGMYWYSMLQADSTYWANLFPPMIVAATGFALMFISLTLTAVHGVDANEQGVTSAVLNSMQQVGGALGIAVLSTIGVRELLDKQAELLGGAPPPSSEGATPQQDRFYEIAFTAGATQAFLVVSVMLLATALVVVFGLRIKRAELSTDGGGSTGGSHGDGRPDDSGAVEHDSAAERGE</sequence>
<dbReference type="NCBIfam" id="TIGR00711">
    <property type="entry name" value="efflux_EmrB"/>
    <property type="match status" value="1"/>
</dbReference>
<evidence type="ECO:0000313" key="10">
    <source>
        <dbReference type="EMBL" id="SFE62232.1"/>
    </source>
</evidence>
<feature type="transmembrane region" description="Helical" evidence="8">
    <location>
        <begin position="212"/>
        <end position="229"/>
    </location>
</feature>
<evidence type="ECO:0000256" key="8">
    <source>
        <dbReference type="SAM" id="Phobius"/>
    </source>
</evidence>
<feature type="transmembrane region" description="Helical" evidence="8">
    <location>
        <begin position="317"/>
        <end position="337"/>
    </location>
</feature>
<keyword evidence="11" id="KW-1185">Reference proteome</keyword>
<feature type="transmembrane region" description="Helical" evidence="8">
    <location>
        <begin position="26"/>
        <end position="49"/>
    </location>
</feature>
<evidence type="ECO:0000256" key="4">
    <source>
        <dbReference type="ARBA" id="ARBA00022692"/>
    </source>
</evidence>
<feature type="transmembrane region" description="Helical" evidence="8">
    <location>
        <begin position="422"/>
        <end position="440"/>
    </location>
</feature>
<feature type="transmembrane region" description="Helical" evidence="8">
    <location>
        <begin position="154"/>
        <end position="174"/>
    </location>
</feature>
<feature type="domain" description="Major facilitator superfamily (MFS) profile" evidence="9">
    <location>
        <begin position="26"/>
        <end position="500"/>
    </location>
</feature>
<name>A0A1I2C240_9ACTN</name>
<evidence type="ECO:0000313" key="11">
    <source>
        <dbReference type="Proteomes" id="UP000198716"/>
    </source>
</evidence>
<reference evidence="11" key="1">
    <citation type="submission" date="2016-10" db="EMBL/GenBank/DDBJ databases">
        <authorList>
            <person name="Varghese N."/>
            <person name="Submissions S."/>
        </authorList>
    </citation>
    <scope>NUCLEOTIDE SEQUENCE [LARGE SCALE GENOMIC DNA]</scope>
    <source>
        <strain evidence="11">DSM 45004</strain>
    </source>
</reference>
<dbReference type="GO" id="GO:0005886">
    <property type="term" value="C:plasma membrane"/>
    <property type="evidence" value="ECO:0007669"/>
    <property type="project" value="UniProtKB-SubCell"/>
</dbReference>
<feature type="transmembrane region" description="Helical" evidence="8">
    <location>
        <begin position="477"/>
        <end position="496"/>
    </location>
</feature>
<keyword evidence="3" id="KW-1003">Cell membrane</keyword>
<feature type="transmembrane region" description="Helical" evidence="8">
    <location>
        <begin position="92"/>
        <end position="110"/>
    </location>
</feature>
<evidence type="ECO:0000256" key="5">
    <source>
        <dbReference type="ARBA" id="ARBA00022989"/>
    </source>
</evidence>
<keyword evidence="2" id="KW-0813">Transport</keyword>
<evidence type="ECO:0000256" key="6">
    <source>
        <dbReference type="ARBA" id="ARBA00023136"/>
    </source>
</evidence>
<dbReference type="InterPro" id="IPR011701">
    <property type="entry name" value="MFS"/>
</dbReference>
<dbReference type="Gene3D" id="1.20.1720.10">
    <property type="entry name" value="Multidrug resistance protein D"/>
    <property type="match status" value="1"/>
</dbReference>
<feature type="transmembrane region" description="Helical" evidence="8">
    <location>
        <begin position="349"/>
        <end position="366"/>
    </location>
</feature>
<dbReference type="CDD" id="cd17321">
    <property type="entry name" value="MFS_MMR_MDR_like"/>
    <property type="match status" value="1"/>
</dbReference>